<dbReference type="EMBL" id="AYKH01000018">
    <property type="protein sequence ID" value="ROO26816.1"/>
    <property type="molecule type" value="Genomic_DNA"/>
</dbReference>
<dbReference type="Pfam" id="PF00291">
    <property type="entry name" value="PALP"/>
    <property type="match status" value="1"/>
</dbReference>
<name>A0A423PMI0_9GAMM</name>
<dbReference type="AlphaFoldDB" id="A0A423PMI0"/>
<feature type="domain" description="Tryptophan synthase beta chain-like PALP" evidence="4">
    <location>
        <begin position="5"/>
        <end position="289"/>
    </location>
</feature>
<keyword evidence="3 5" id="KW-0456">Lyase</keyword>
<proteinExistence type="predicted"/>
<sequence>AERLAPTPLVRADDLGADLAGDLYLKCELLQPTGSFKPRGALNWLANASDAERGAGLVTVSAGNHATALAWAAGSRGLPVTVVMPADASPLKAESARALGATVELIGGIDDAWARARELEASGLTLVPPYDDPRIIAGAGTMGLEILDQCPRVPDVVVCCVGGGGMISGVGLALKQARPDIRVVGVEPAGAPTLARSWAAGEPVTLASTDTIAASLGANRAGRWTHAVSRQVVDELVALDEPQIVAGTRATLTRGRLHAEPGGAIAVAALLAGRVPLAAGQTAVAIVSGGNMDPSLLRDLL</sequence>
<evidence type="ECO:0000256" key="1">
    <source>
        <dbReference type="ARBA" id="ARBA00001933"/>
    </source>
</evidence>
<dbReference type="CDD" id="cd01562">
    <property type="entry name" value="Thr-dehyd"/>
    <property type="match status" value="1"/>
</dbReference>
<dbReference type="GO" id="GO:0009097">
    <property type="term" value="P:isoleucine biosynthetic process"/>
    <property type="evidence" value="ECO:0007669"/>
    <property type="project" value="TreeGrafter"/>
</dbReference>
<dbReference type="GO" id="GO:0006567">
    <property type="term" value="P:L-threonine catabolic process"/>
    <property type="evidence" value="ECO:0007669"/>
    <property type="project" value="TreeGrafter"/>
</dbReference>
<keyword evidence="6" id="KW-1185">Reference proteome</keyword>
<gene>
    <name evidence="5" type="ORF">SAOR_09850</name>
</gene>
<dbReference type="PANTHER" id="PTHR48078">
    <property type="entry name" value="THREONINE DEHYDRATASE, MITOCHONDRIAL-RELATED"/>
    <property type="match status" value="1"/>
</dbReference>
<dbReference type="SUPFAM" id="SSF53686">
    <property type="entry name" value="Tryptophan synthase beta subunit-like PLP-dependent enzymes"/>
    <property type="match status" value="1"/>
</dbReference>
<dbReference type="InterPro" id="IPR036052">
    <property type="entry name" value="TrpB-like_PALP_sf"/>
</dbReference>
<dbReference type="RefSeq" id="WP_148077376.1">
    <property type="nucleotide sequence ID" value="NZ_AYKH01000018.1"/>
</dbReference>
<organism evidence="5 6">
    <name type="scientific">Salinisphaera orenii MK-B5</name>
    <dbReference type="NCBI Taxonomy" id="856730"/>
    <lineage>
        <taxon>Bacteria</taxon>
        <taxon>Pseudomonadati</taxon>
        <taxon>Pseudomonadota</taxon>
        <taxon>Gammaproteobacteria</taxon>
        <taxon>Salinisphaerales</taxon>
        <taxon>Salinisphaeraceae</taxon>
        <taxon>Salinisphaera</taxon>
    </lineage>
</organism>
<accession>A0A423PMI0</accession>
<dbReference type="Proteomes" id="UP000283993">
    <property type="component" value="Unassembled WGS sequence"/>
</dbReference>
<reference evidence="5 6" key="1">
    <citation type="submission" date="2013-10" db="EMBL/GenBank/DDBJ databases">
        <title>Salinisphaera orenii MK-B5 Genome Sequencing.</title>
        <authorList>
            <person name="Lai Q."/>
            <person name="Li C."/>
            <person name="Shao Z."/>
        </authorList>
    </citation>
    <scope>NUCLEOTIDE SEQUENCE [LARGE SCALE GENOMIC DNA]</scope>
    <source>
        <strain evidence="5 6">MK-B5</strain>
    </source>
</reference>
<dbReference type="InterPro" id="IPR050147">
    <property type="entry name" value="Ser/Thr_Dehydratase"/>
</dbReference>
<keyword evidence="2" id="KW-0663">Pyridoxal phosphate</keyword>
<dbReference type="GO" id="GO:0006565">
    <property type="term" value="P:L-serine catabolic process"/>
    <property type="evidence" value="ECO:0007669"/>
    <property type="project" value="TreeGrafter"/>
</dbReference>
<feature type="non-terminal residue" evidence="5">
    <location>
        <position position="1"/>
    </location>
</feature>
<evidence type="ECO:0000313" key="5">
    <source>
        <dbReference type="EMBL" id="ROO26816.1"/>
    </source>
</evidence>
<evidence type="ECO:0000256" key="2">
    <source>
        <dbReference type="ARBA" id="ARBA00022898"/>
    </source>
</evidence>
<dbReference type="Gene3D" id="3.40.50.1100">
    <property type="match status" value="2"/>
</dbReference>
<comment type="cofactor">
    <cofactor evidence="1">
        <name>pyridoxal 5'-phosphate</name>
        <dbReference type="ChEBI" id="CHEBI:597326"/>
    </cofactor>
</comment>
<dbReference type="GO" id="GO:0003941">
    <property type="term" value="F:L-serine ammonia-lyase activity"/>
    <property type="evidence" value="ECO:0007669"/>
    <property type="project" value="TreeGrafter"/>
</dbReference>
<evidence type="ECO:0000256" key="3">
    <source>
        <dbReference type="ARBA" id="ARBA00023239"/>
    </source>
</evidence>
<dbReference type="InterPro" id="IPR001926">
    <property type="entry name" value="TrpB-like_PALP"/>
</dbReference>
<evidence type="ECO:0000313" key="6">
    <source>
        <dbReference type="Proteomes" id="UP000283993"/>
    </source>
</evidence>
<evidence type="ECO:0000259" key="4">
    <source>
        <dbReference type="Pfam" id="PF00291"/>
    </source>
</evidence>
<protein>
    <submittedName>
        <fullName evidence="5">L-threonine ammonia-lyase</fullName>
    </submittedName>
</protein>
<dbReference type="GO" id="GO:0004794">
    <property type="term" value="F:threonine deaminase activity"/>
    <property type="evidence" value="ECO:0007669"/>
    <property type="project" value="TreeGrafter"/>
</dbReference>
<comment type="caution">
    <text evidence="5">The sequence shown here is derived from an EMBL/GenBank/DDBJ whole genome shotgun (WGS) entry which is preliminary data.</text>
</comment>
<dbReference type="PANTHER" id="PTHR48078:SF6">
    <property type="entry name" value="L-THREONINE DEHYDRATASE CATABOLIC TDCB"/>
    <property type="match status" value="1"/>
</dbReference>